<dbReference type="Pfam" id="PF13193">
    <property type="entry name" value="AMP-binding_C"/>
    <property type="match status" value="1"/>
</dbReference>
<dbReference type="Pfam" id="PF00501">
    <property type="entry name" value="AMP-binding"/>
    <property type="match status" value="1"/>
</dbReference>
<evidence type="ECO:0000256" key="1">
    <source>
        <dbReference type="ARBA" id="ARBA00006432"/>
    </source>
</evidence>
<accession>A0A942YW25</accession>
<dbReference type="SUPFAM" id="SSF56801">
    <property type="entry name" value="Acetyl-CoA synthetase-like"/>
    <property type="match status" value="1"/>
</dbReference>
<sequence length="520" mass="56842">MNLSSQLHETAKASTTKIAYHFMGKSSTYAELDGAITKFASGLEKLGVKQGDHIALLLGNSPHFVIGLYGALRLGATVIPVNPIYTADEIGYILNNGDVKVVVGLDLMIPLAEKVHTMLPKVSHYIICETEQNGLAQPGVEGLSVYPKMKSFTDVVASGELSFQGPELQDDDTAIILYTSGTTGKPKGAMLTHKNLYSNASDVGTYLKMNDDDRVITTLPMFHVFCLTVALNAPLLKGATLLIAPKFSPKDIFHLAKEYKATVFAGVPTMYNFLFQYPEGSPEDLSSLRLCISGGAAMPVALLENFEKKFDVLISEGYGLSEASPVTCFNPLDRPRKAGSIGPSIVNVENRVVNELGEEVPVGEVGELIVRGPNVMKGYYKMPEETEASIKDGWLHTGDMARMDEEGYFYIVDRKKDMIIVGGYNVYPREVEEVIYNHPDVVEVAVLGVPDLNQGEAVQAYVVSKRADLTEKEMISYCKEHLAKYKVPSSVVFLEELPKNTTGKILRRALKTQVAQTVGN</sequence>
<dbReference type="InterPro" id="IPR045851">
    <property type="entry name" value="AMP-bd_C_sf"/>
</dbReference>
<evidence type="ECO:0000256" key="2">
    <source>
        <dbReference type="ARBA" id="ARBA00022598"/>
    </source>
</evidence>
<keyword evidence="6" id="KW-1185">Reference proteome</keyword>
<dbReference type="PRINTS" id="PR00154">
    <property type="entry name" value="AMPBINDING"/>
</dbReference>
<reference evidence="5" key="1">
    <citation type="submission" date="2021-05" db="EMBL/GenBank/DDBJ databases">
        <title>Novel Bacillus species.</title>
        <authorList>
            <person name="Liu G."/>
        </authorList>
    </citation>
    <scope>NUCLEOTIDE SEQUENCE</scope>
    <source>
        <strain evidence="5">FJAT-49825</strain>
    </source>
</reference>
<dbReference type="PANTHER" id="PTHR43767:SF3">
    <property type="entry name" value="LONG-CHAIN-FATTY-ACID--COA LIGASE"/>
    <property type="match status" value="1"/>
</dbReference>
<dbReference type="InterPro" id="IPR025110">
    <property type="entry name" value="AMP-bd_C"/>
</dbReference>
<dbReference type="InterPro" id="IPR050237">
    <property type="entry name" value="ATP-dep_AMP-bd_enzyme"/>
</dbReference>
<dbReference type="FunFam" id="3.40.50.12780:FF:000003">
    <property type="entry name" value="Long-chain-fatty-acid--CoA ligase FadD"/>
    <property type="match status" value="1"/>
</dbReference>
<feature type="domain" description="AMP-dependent synthetase/ligase" evidence="3">
    <location>
        <begin position="8"/>
        <end position="380"/>
    </location>
</feature>
<gene>
    <name evidence="5" type="ORF">KHA99_07000</name>
</gene>
<proteinExistence type="inferred from homology"/>
<dbReference type="InterPro" id="IPR020845">
    <property type="entry name" value="AMP-binding_CS"/>
</dbReference>
<evidence type="ECO:0000313" key="6">
    <source>
        <dbReference type="Proteomes" id="UP000679749"/>
    </source>
</evidence>
<dbReference type="CDD" id="cd05936">
    <property type="entry name" value="FC-FACS_FadD_like"/>
    <property type="match status" value="1"/>
</dbReference>
<comment type="caution">
    <text evidence="5">The sequence shown here is derived from an EMBL/GenBank/DDBJ whole genome shotgun (WGS) entry which is preliminary data.</text>
</comment>
<feature type="domain" description="AMP-binding enzyme C-terminal" evidence="4">
    <location>
        <begin position="430"/>
        <end position="504"/>
    </location>
</feature>
<name>A0A942YW25_9BACI</name>
<dbReference type="FunFam" id="3.30.300.30:FF:000008">
    <property type="entry name" value="2,3-dihydroxybenzoate-AMP ligase"/>
    <property type="match status" value="1"/>
</dbReference>
<dbReference type="Gene3D" id="3.30.300.30">
    <property type="match status" value="1"/>
</dbReference>
<dbReference type="RefSeq" id="WP_213116670.1">
    <property type="nucleotide sequence ID" value="NZ_JAGYPF010000001.1"/>
</dbReference>
<protein>
    <submittedName>
        <fullName evidence="5">Fatty acid--CoA ligase family protein</fullName>
    </submittedName>
</protein>
<organism evidence="5 6">
    <name type="scientific">Neobacillus rhizophilus</name>
    <dbReference type="NCBI Taxonomy" id="2833579"/>
    <lineage>
        <taxon>Bacteria</taxon>
        <taxon>Bacillati</taxon>
        <taxon>Bacillota</taxon>
        <taxon>Bacilli</taxon>
        <taxon>Bacillales</taxon>
        <taxon>Bacillaceae</taxon>
        <taxon>Neobacillus</taxon>
    </lineage>
</organism>
<dbReference type="PROSITE" id="PS00455">
    <property type="entry name" value="AMP_BINDING"/>
    <property type="match status" value="1"/>
</dbReference>
<dbReference type="EMBL" id="JAGYPF010000001">
    <property type="protein sequence ID" value="MBS4212206.1"/>
    <property type="molecule type" value="Genomic_DNA"/>
</dbReference>
<evidence type="ECO:0000259" key="4">
    <source>
        <dbReference type="Pfam" id="PF13193"/>
    </source>
</evidence>
<dbReference type="NCBIfam" id="NF004837">
    <property type="entry name" value="PRK06187.1"/>
    <property type="match status" value="1"/>
</dbReference>
<dbReference type="Gene3D" id="3.40.50.12780">
    <property type="entry name" value="N-terminal domain of ligase-like"/>
    <property type="match status" value="1"/>
</dbReference>
<dbReference type="AlphaFoldDB" id="A0A942YW25"/>
<dbReference type="GO" id="GO:0016877">
    <property type="term" value="F:ligase activity, forming carbon-sulfur bonds"/>
    <property type="evidence" value="ECO:0007669"/>
    <property type="project" value="UniProtKB-ARBA"/>
</dbReference>
<keyword evidence="2 5" id="KW-0436">Ligase</keyword>
<dbReference type="PANTHER" id="PTHR43767">
    <property type="entry name" value="LONG-CHAIN-FATTY-ACID--COA LIGASE"/>
    <property type="match status" value="1"/>
</dbReference>
<comment type="similarity">
    <text evidence="1">Belongs to the ATP-dependent AMP-binding enzyme family.</text>
</comment>
<dbReference type="InterPro" id="IPR020459">
    <property type="entry name" value="AMP-binding"/>
</dbReference>
<evidence type="ECO:0000313" key="5">
    <source>
        <dbReference type="EMBL" id="MBS4212206.1"/>
    </source>
</evidence>
<evidence type="ECO:0000259" key="3">
    <source>
        <dbReference type="Pfam" id="PF00501"/>
    </source>
</evidence>
<dbReference type="Proteomes" id="UP000679749">
    <property type="component" value="Unassembled WGS sequence"/>
</dbReference>
<dbReference type="InterPro" id="IPR000873">
    <property type="entry name" value="AMP-dep_synth/lig_dom"/>
</dbReference>
<dbReference type="InterPro" id="IPR042099">
    <property type="entry name" value="ANL_N_sf"/>
</dbReference>